<comment type="caution">
    <text evidence="1">The sequence shown here is derived from an EMBL/GenBank/DDBJ whole genome shotgun (WGS) entry which is preliminary data.</text>
</comment>
<keyword evidence="2" id="KW-1185">Reference proteome</keyword>
<gene>
    <name evidence="1" type="ORF">DAMNIGENAA_12290</name>
</gene>
<protein>
    <submittedName>
        <fullName evidence="1">Uncharacterized protein</fullName>
    </submittedName>
</protein>
<proteinExistence type="predicted"/>
<name>A0A9W6CXT5_9BACT</name>
<accession>A0A9W6CXT5</accession>
<evidence type="ECO:0000313" key="1">
    <source>
        <dbReference type="EMBL" id="GLI33796.1"/>
    </source>
</evidence>
<dbReference type="Proteomes" id="UP001144372">
    <property type="component" value="Unassembled WGS sequence"/>
</dbReference>
<dbReference type="RefSeq" id="WP_281792994.1">
    <property type="nucleotide sequence ID" value="NZ_BSDR01000001.1"/>
</dbReference>
<dbReference type="AlphaFoldDB" id="A0A9W6CXT5"/>
<organism evidence="1 2">
    <name type="scientific">Desulforhabdus amnigena</name>
    <dbReference type="NCBI Taxonomy" id="40218"/>
    <lineage>
        <taxon>Bacteria</taxon>
        <taxon>Pseudomonadati</taxon>
        <taxon>Thermodesulfobacteriota</taxon>
        <taxon>Syntrophobacteria</taxon>
        <taxon>Syntrophobacterales</taxon>
        <taxon>Syntrophobacteraceae</taxon>
        <taxon>Desulforhabdus</taxon>
    </lineage>
</organism>
<reference evidence="1" key="1">
    <citation type="submission" date="2022-12" db="EMBL/GenBank/DDBJ databases">
        <title>Reference genome sequencing for broad-spectrum identification of bacterial and archaeal isolates by mass spectrometry.</title>
        <authorList>
            <person name="Sekiguchi Y."/>
            <person name="Tourlousse D.M."/>
        </authorList>
    </citation>
    <scope>NUCLEOTIDE SEQUENCE</scope>
    <source>
        <strain evidence="1">ASRB1</strain>
    </source>
</reference>
<dbReference type="EMBL" id="BSDR01000001">
    <property type="protein sequence ID" value="GLI33796.1"/>
    <property type="molecule type" value="Genomic_DNA"/>
</dbReference>
<evidence type="ECO:0000313" key="2">
    <source>
        <dbReference type="Proteomes" id="UP001144372"/>
    </source>
</evidence>
<sequence length="102" mass="11797">MFERKSHVLFIFFIVNCVLMGLMFAHASITQKKSAPLFDEKRELVGKLQLTDLCLFTDARYTRHPTMADLNTPFQDHPLSFEHFPSGSVMPLPPHLKHKSIR</sequence>